<sequence length="200" mass="22308">MKLIAVTDDSHSVEELASIIIQIKDVVDYVHIRERTKTCSEIISLLNLLKEGNVMMEKIVLNDRLDVALLMNIANVQLPGHSLPSKDVKEKFPTIQVGRSVHSIEEAKQAEREKADYVLYGHCYETNCKKGKAPNGINNLIEMKKELQIPVYAIGGITPDLVKEIRQAKADGIAVMSGIFSSSDPLASAIQFYERCLEQQ</sequence>
<dbReference type="PANTHER" id="PTHR20857:SF22">
    <property type="entry name" value="THIAZOLE TAUTOMERASE"/>
    <property type="match status" value="1"/>
</dbReference>
<dbReference type="RefSeq" id="WP_209406413.1">
    <property type="nucleotide sequence ID" value="NZ_JAGIYQ010000008.1"/>
</dbReference>
<evidence type="ECO:0000256" key="2">
    <source>
        <dbReference type="ARBA" id="ARBA00022977"/>
    </source>
</evidence>
<dbReference type="SUPFAM" id="SSF51391">
    <property type="entry name" value="Thiamin phosphate synthase"/>
    <property type="match status" value="1"/>
</dbReference>
<dbReference type="InterPro" id="IPR036206">
    <property type="entry name" value="ThiamineP_synth_sf"/>
</dbReference>
<keyword evidence="2" id="KW-0784">Thiamine biosynthesis</keyword>
<keyword evidence="5" id="KW-1185">Reference proteome</keyword>
<dbReference type="Pfam" id="PF02581">
    <property type="entry name" value="TMP-TENI"/>
    <property type="match status" value="1"/>
</dbReference>
<feature type="domain" description="Thiamine phosphate synthase/TenI" evidence="3">
    <location>
        <begin position="4"/>
        <end position="179"/>
    </location>
</feature>
<dbReference type="Proteomes" id="UP000682134">
    <property type="component" value="Unassembled WGS sequence"/>
</dbReference>
<comment type="pathway">
    <text evidence="1">Cofactor biosynthesis; thiamine diphosphate biosynthesis.</text>
</comment>
<reference evidence="4" key="1">
    <citation type="submission" date="2021-04" db="EMBL/GenBank/DDBJ databases">
        <title>Genome seq and assembly of Bacillus sp.</title>
        <authorList>
            <person name="Chhetri G."/>
        </authorList>
    </citation>
    <scope>NUCLEOTIDE SEQUENCE</scope>
    <source>
        <strain evidence="4">RG28</strain>
    </source>
</reference>
<evidence type="ECO:0000256" key="1">
    <source>
        <dbReference type="ARBA" id="ARBA00004948"/>
    </source>
</evidence>
<dbReference type="EMBL" id="JAGIYQ010000008">
    <property type="protein sequence ID" value="MBP0726128.1"/>
    <property type="molecule type" value="Genomic_DNA"/>
</dbReference>
<dbReference type="GO" id="GO:0009228">
    <property type="term" value="P:thiamine biosynthetic process"/>
    <property type="evidence" value="ECO:0007669"/>
    <property type="project" value="UniProtKB-KW"/>
</dbReference>
<dbReference type="PANTHER" id="PTHR20857">
    <property type="entry name" value="THIAMINE-PHOSPHATE PYROPHOSPHORYLASE"/>
    <property type="match status" value="1"/>
</dbReference>
<gene>
    <name evidence="4" type="primary">tenI</name>
    <name evidence="4" type="ORF">J5Y03_13175</name>
</gene>
<dbReference type="GO" id="GO:0005737">
    <property type="term" value="C:cytoplasm"/>
    <property type="evidence" value="ECO:0007669"/>
    <property type="project" value="TreeGrafter"/>
</dbReference>
<proteinExistence type="predicted"/>
<organism evidence="4 5">
    <name type="scientific">Gottfriedia endophytica</name>
    <dbReference type="NCBI Taxonomy" id="2820819"/>
    <lineage>
        <taxon>Bacteria</taxon>
        <taxon>Bacillati</taxon>
        <taxon>Bacillota</taxon>
        <taxon>Bacilli</taxon>
        <taxon>Bacillales</taxon>
        <taxon>Bacillaceae</taxon>
        <taxon>Gottfriedia</taxon>
    </lineage>
</organism>
<evidence type="ECO:0000313" key="4">
    <source>
        <dbReference type="EMBL" id="MBP0726128.1"/>
    </source>
</evidence>
<dbReference type="InterPro" id="IPR013785">
    <property type="entry name" value="Aldolase_TIM"/>
</dbReference>
<comment type="caution">
    <text evidence="4">The sequence shown here is derived from an EMBL/GenBank/DDBJ whole genome shotgun (WGS) entry which is preliminary data.</text>
</comment>
<protein>
    <submittedName>
        <fullName evidence="4">Thiazole tautomerase TenI</fullName>
    </submittedName>
</protein>
<dbReference type="CDD" id="cd00564">
    <property type="entry name" value="TMP_TenI"/>
    <property type="match status" value="1"/>
</dbReference>
<dbReference type="Gene3D" id="3.20.20.70">
    <property type="entry name" value="Aldolase class I"/>
    <property type="match status" value="1"/>
</dbReference>
<dbReference type="NCBIfam" id="NF005819">
    <property type="entry name" value="PRK07695.1"/>
    <property type="match status" value="1"/>
</dbReference>
<dbReference type="AlphaFoldDB" id="A0A940NRB2"/>
<evidence type="ECO:0000313" key="5">
    <source>
        <dbReference type="Proteomes" id="UP000682134"/>
    </source>
</evidence>
<dbReference type="InterPro" id="IPR022998">
    <property type="entry name" value="ThiamineP_synth_TenI"/>
</dbReference>
<name>A0A940NRB2_9BACI</name>
<evidence type="ECO:0000259" key="3">
    <source>
        <dbReference type="Pfam" id="PF02581"/>
    </source>
</evidence>
<dbReference type="GO" id="GO:0004789">
    <property type="term" value="F:thiamine-phosphate diphosphorylase activity"/>
    <property type="evidence" value="ECO:0007669"/>
    <property type="project" value="TreeGrafter"/>
</dbReference>
<accession>A0A940NRB2</accession>